<evidence type="ECO:0000259" key="7">
    <source>
        <dbReference type="Pfam" id="PF14378"/>
    </source>
</evidence>
<evidence type="ECO:0000256" key="4">
    <source>
        <dbReference type="ARBA" id="ARBA00023136"/>
    </source>
</evidence>
<feature type="transmembrane region" description="Helical" evidence="6">
    <location>
        <begin position="273"/>
        <end position="291"/>
    </location>
</feature>
<feature type="transmembrane region" description="Helical" evidence="6">
    <location>
        <begin position="158"/>
        <end position="178"/>
    </location>
</feature>
<feature type="transmembrane region" description="Helical" evidence="6">
    <location>
        <begin position="6"/>
        <end position="29"/>
    </location>
</feature>
<evidence type="ECO:0000256" key="1">
    <source>
        <dbReference type="ARBA" id="ARBA00004141"/>
    </source>
</evidence>
<proteinExistence type="predicted"/>
<evidence type="ECO:0000256" key="5">
    <source>
        <dbReference type="SAM" id="MobiDB-lite"/>
    </source>
</evidence>
<keyword evidence="9" id="KW-1185">Reference proteome</keyword>
<dbReference type="PANTHER" id="PTHR31310">
    <property type="match status" value="1"/>
</dbReference>
<feature type="compositionally biased region" description="Basic and acidic residues" evidence="5">
    <location>
        <begin position="350"/>
        <end position="374"/>
    </location>
</feature>
<dbReference type="InterPro" id="IPR052185">
    <property type="entry name" value="IPC_Synthase-Related"/>
</dbReference>
<keyword evidence="4 6" id="KW-0472">Membrane</keyword>
<keyword evidence="2 6" id="KW-0812">Transmembrane</keyword>
<name>A0A0H2S1J1_9AGAM</name>
<dbReference type="AlphaFoldDB" id="A0A0H2S1J1"/>
<protein>
    <recommendedName>
        <fullName evidence="7">Inositolphosphotransferase Aur1/Ipt1 domain-containing protein</fullName>
    </recommendedName>
</protein>
<evidence type="ECO:0000313" key="9">
    <source>
        <dbReference type="Proteomes" id="UP000053477"/>
    </source>
</evidence>
<evidence type="ECO:0000313" key="8">
    <source>
        <dbReference type="EMBL" id="KLO15633.1"/>
    </source>
</evidence>
<dbReference type="InParanoid" id="A0A0H2S1J1"/>
<dbReference type="PANTHER" id="PTHR31310:SF7">
    <property type="entry name" value="PA-PHOSPHATASE RELATED-FAMILY PROTEIN DDB_G0268928"/>
    <property type="match status" value="1"/>
</dbReference>
<feature type="transmembrane region" description="Helical" evidence="6">
    <location>
        <begin position="242"/>
        <end position="261"/>
    </location>
</feature>
<accession>A0A0H2S1J1</accession>
<organism evidence="8 9">
    <name type="scientific">Schizopora paradoxa</name>
    <dbReference type="NCBI Taxonomy" id="27342"/>
    <lineage>
        <taxon>Eukaryota</taxon>
        <taxon>Fungi</taxon>
        <taxon>Dikarya</taxon>
        <taxon>Basidiomycota</taxon>
        <taxon>Agaricomycotina</taxon>
        <taxon>Agaricomycetes</taxon>
        <taxon>Hymenochaetales</taxon>
        <taxon>Schizoporaceae</taxon>
        <taxon>Schizopora</taxon>
    </lineage>
</organism>
<dbReference type="OrthoDB" id="2566866at2759"/>
<feature type="transmembrane region" description="Helical" evidence="6">
    <location>
        <begin position="80"/>
        <end position="100"/>
    </location>
</feature>
<dbReference type="InterPro" id="IPR026841">
    <property type="entry name" value="Aur1/Ipt1"/>
</dbReference>
<dbReference type="CDD" id="cd03386">
    <property type="entry name" value="PAP2_Aur1_like"/>
    <property type="match status" value="1"/>
</dbReference>
<sequence>MSTAEHIPAFSYVAEPLLVASLLTVGCLLNRRTSSTLRLLRSPAAYNQLPVRPTHLPTFFGATVRIPDTAKYSGRLVSRFLARFPFLMEVWYWLLTYWVYQIARAMQALTMGKGTRGIAQRHAELIIIIERALHIDIELALQKIILTRPALLYFFNKTYAMVHIPATIAFFAYSYYAFPATIFQRTRRTLVLSNCLAFVIFTLWPCMPPRLLPIEEYGYVDTLHTGKAASIWTTNKFQNQLAAFPSLHFGYSWVIGVSLFVYSPSRLVRAVSLFYPLLILLVIMATANHYLLDAVGGFFVTMIAYRFNSVLLNLRPLEEWGFWLVGVEKPVEKEVVDRVTRVLGGDGEDESRRWKDEDSEREDSGLLARHEERV</sequence>
<gene>
    <name evidence="8" type="ORF">SCHPADRAFT_824512</name>
</gene>
<feature type="domain" description="Inositolphosphotransferase Aur1/Ipt1" evidence="7">
    <location>
        <begin position="126"/>
        <end position="305"/>
    </location>
</feature>
<dbReference type="EMBL" id="KQ085927">
    <property type="protein sequence ID" value="KLO15633.1"/>
    <property type="molecule type" value="Genomic_DNA"/>
</dbReference>
<dbReference type="GO" id="GO:0016020">
    <property type="term" value="C:membrane"/>
    <property type="evidence" value="ECO:0007669"/>
    <property type="project" value="UniProtKB-SubCell"/>
</dbReference>
<keyword evidence="3 6" id="KW-1133">Transmembrane helix</keyword>
<evidence type="ECO:0000256" key="3">
    <source>
        <dbReference type="ARBA" id="ARBA00022989"/>
    </source>
</evidence>
<evidence type="ECO:0000256" key="6">
    <source>
        <dbReference type="SAM" id="Phobius"/>
    </source>
</evidence>
<comment type="subcellular location">
    <subcellularLocation>
        <location evidence="1">Membrane</location>
        <topology evidence="1">Multi-pass membrane protein</topology>
    </subcellularLocation>
</comment>
<reference evidence="8 9" key="1">
    <citation type="submission" date="2015-04" db="EMBL/GenBank/DDBJ databases">
        <title>Complete genome sequence of Schizopora paradoxa KUC8140, a cosmopolitan wood degrader in East Asia.</title>
        <authorList>
            <consortium name="DOE Joint Genome Institute"/>
            <person name="Min B."/>
            <person name="Park H."/>
            <person name="Jang Y."/>
            <person name="Kim J.-J."/>
            <person name="Kim K.H."/>
            <person name="Pangilinan J."/>
            <person name="Lipzen A."/>
            <person name="Riley R."/>
            <person name="Grigoriev I.V."/>
            <person name="Spatafora J.W."/>
            <person name="Choi I.-G."/>
        </authorList>
    </citation>
    <scope>NUCLEOTIDE SEQUENCE [LARGE SCALE GENOMIC DNA]</scope>
    <source>
        <strain evidence="8 9">KUC8140</strain>
    </source>
</reference>
<evidence type="ECO:0000256" key="2">
    <source>
        <dbReference type="ARBA" id="ARBA00022692"/>
    </source>
</evidence>
<dbReference type="Proteomes" id="UP000053477">
    <property type="component" value="Unassembled WGS sequence"/>
</dbReference>
<dbReference type="Pfam" id="PF14378">
    <property type="entry name" value="PAP2_3"/>
    <property type="match status" value="1"/>
</dbReference>
<feature type="transmembrane region" description="Helical" evidence="6">
    <location>
        <begin position="190"/>
        <end position="207"/>
    </location>
</feature>
<feature type="region of interest" description="Disordered" evidence="5">
    <location>
        <begin position="345"/>
        <end position="374"/>
    </location>
</feature>